<evidence type="ECO:0000259" key="3">
    <source>
        <dbReference type="Pfam" id="PF17479"/>
    </source>
</evidence>
<comment type="caution">
    <text evidence="4">The sequence shown here is derived from an EMBL/GenBank/DDBJ whole genome shotgun (WGS) entry which is preliminary data.</text>
</comment>
<proteinExistence type="predicted"/>
<dbReference type="InterPro" id="IPR021416">
    <property type="entry name" value="DUF3048_N"/>
</dbReference>
<dbReference type="Pfam" id="PF11258">
    <property type="entry name" value="DUF3048"/>
    <property type="match status" value="1"/>
</dbReference>
<protein>
    <submittedName>
        <fullName evidence="4">Lipoprotein YerB</fullName>
    </submittedName>
</protein>
<dbReference type="InterPro" id="IPR035328">
    <property type="entry name" value="DUF3048_C"/>
</dbReference>
<dbReference type="RefSeq" id="WP_077429940.1">
    <property type="nucleotide sequence ID" value="NZ_MQAD01000036.1"/>
</dbReference>
<evidence type="ECO:0000256" key="1">
    <source>
        <dbReference type="SAM" id="MobiDB-lite"/>
    </source>
</evidence>
<feature type="domain" description="DUF3048" evidence="3">
    <location>
        <begin position="220"/>
        <end position="328"/>
    </location>
</feature>
<sequence>MLRRLLFGLIIMTVFMFGTGCQRPQSNVEENGSPPKTVEQRNEQKTEETAWTFPLTGMPAKEKAMQRAVAVMINNYPAARPQSGLHKADIVYEVLAEGDITRFLAIYQSEQPEVIGPVRSARDYFIQLSNGFHALYVCHGWSPKAQTLLKSGAADYVNGLFYDGTLFWRDRSRKSPHNSYISFENIKKGAEKNGYAFEEEVKPLPFFTNDLTNAVKATNIDVVYSKRSYAHVHYAYDGTKYVRSSGDELTVDRETNTPIAVENVFVIEAIHRIIDDYGRRDIDFTSGGKGYLFQKGTVQEVEWKNVEGRLLPYKSGVPLGFVPGKTWIQVVPNLEQVQYE</sequence>
<dbReference type="AlphaFoldDB" id="A0A1V3FEI4"/>
<evidence type="ECO:0000313" key="4">
    <source>
        <dbReference type="EMBL" id="OOE00053.1"/>
    </source>
</evidence>
<reference evidence="5" key="1">
    <citation type="submission" date="2016-11" db="EMBL/GenBank/DDBJ databases">
        <title>Draft genome sequence of Anoxybacillus sp. strain 103 isolated from the Qarvajar hot spring in Nagorno-Karabach.</title>
        <authorList>
            <person name="Hovhannisyan P."/>
            <person name="Panosyan H."/>
            <person name="Birkeland N.-K."/>
        </authorList>
    </citation>
    <scope>NUCLEOTIDE SEQUENCE [LARGE SCALE GENOMIC DNA]</scope>
    <source>
        <strain evidence="5">103</strain>
    </source>
</reference>
<evidence type="ECO:0000259" key="2">
    <source>
        <dbReference type="Pfam" id="PF11258"/>
    </source>
</evidence>
<keyword evidence="4" id="KW-0449">Lipoprotein</keyword>
<gene>
    <name evidence="4" type="ORF">BO219_13705</name>
</gene>
<evidence type="ECO:0000313" key="5">
    <source>
        <dbReference type="Proteomes" id="UP000188458"/>
    </source>
</evidence>
<dbReference type="Proteomes" id="UP000188458">
    <property type="component" value="Unassembled WGS sequence"/>
</dbReference>
<organism evidence="4 5">
    <name type="scientific">Anoxybacillus kestanbolensis</name>
    <dbReference type="NCBI Taxonomy" id="227476"/>
    <lineage>
        <taxon>Bacteria</taxon>
        <taxon>Bacillati</taxon>
        <taxon>Bacillota</taxon>
        <taxon>Bacilli</taxon>
        <taxon>Bacillales</taxon>
        <taxon>Anoxybacillaceae</taxon>
        <taxon>Anoxybacillus</taxon>
    </lineage>
</organism>
<dbReference type="Pfam" id="PF17479">
    <property type="entry name" value="DUF3048_C"/>
    <property type="match status" value="1"/>
</dbReference>
<dbReference type="Gene3D" id="3.50.90.10">
    <property type="entry name" value="YerB-like"/>
    <property type="match status" value="1"/>
</dbReference>
<keyword evidence="5" id="KW-1185">Reference proteome</keyword>
<accession>A0A1V3FEI4</accession>
<dbReference type="InterPro" id="IPR023158">
    <property type="entry name" value="YerB-like_sf"/>
</dbReference>
<feature type="compositionally biased region" description="Basic and acidic residues" evidence="1">
    <location>
        <begin position="38"/>
        <end position="47"/>
    </location>
</feature>
<dbReference type="SUPFAM" id="SSF159774">
    <property type="entry name" value="YerB-like"/>
    <property type="match status" value="1"/>
</dbReference>
<dbReference type="EMBL" id="MQAD01000036">
    <property type="protein sequence ID" value="OOE00053.1"/>
    <property type="molecule type" value="Genomic_DNA"/>
</dbReference>
<dbReference type="PROSITE" id="PS51257">
    <property type="entry name" value="PROKAR_LIPOPROTEIN"/>
    <property type="match status" value="1"/>
</dbReference>
<name>A0A1V3FEI4_9BACL</name>
<feature type="domain" description="DUF3048" evidence="2">
    <location>
        <begin position="55"/>
        <end position="195"/>
    </location>
</feature>
<feature type="region of interest" description="Disordered" evidence="1">
    <location>
        <begin position="24"/>
        <end position="47"/>
    </location>
</feature>